<evidence type="ECO:0000313" key="2">
    <source>
        <dbReference type="Proteomes" id="UP000054477"/>
    </source>
</evidence>
<organism evidence="1 2">
    <name type="scientific">Laccaria amethystina LaAM-08-1</name>
    <dbReference type="NCBI Taxonomy" id="1095629"/>
    <lineage>
        <taxon>Eukaryota</taxon>
        <taxon>Fungi</taxon>
        <taxon>Dikarya</taxon>
        <taxon>Basidiomycota</taxon>
        <taxon>Agaricomycotina</taxon>
        <taxon>Agaricomycetes</taxon>
        <taxon>Agaricomycetidae</taxon>
        <taxon>Agaricales</taxon>
        <taxon>Agaricineae</taxon>
        <taxon>Hydnangiaceae</taxon>
        <taxon>Laccaria</taxon>
    </lineage>
</organism>
<dbReference type="EMBL" id="KN839105">
    <property type="protein sequence ID" value="KIJ90818.1"/>
    <property type="molecule type" value="Genomic_DNA"/>
</dbReference>
<reference evidence="1 2" key="1">
    <citation type="submission" date="2014-04" db="EMBL/GenBank/DDBJ databases">
        <authorList>
            <consortium name="DOE Joint Genome Institute"/>
            <person name="Kuo A."/>
            <person name="Kohler A."/>
            <person name="Nagy L.G."/>
            <person name="Floudas D."/>
            <person name="Copeland A."/>
            <person name="Barry K.W."/>
            <person name="Cichocki N."/>
            <person name="Veneault-Fourrey C."/>
            <person name="LaButti K."/>
            <person name="Lindquist E.A."/>
            <person name="Lipzen A."/>
            <person name="Lundell T."/>
            <person name="Morin E."/>
            <person name="Murat C."/>
            <person name="Sun H."/>
            <person name="Tunlid A."/>
            <person name="Henrissat B."/>
            <person name="Grigoriev I.V."/>
            <person name="Hibbett D.S."/>
            <person name="Martin F."/>
            <person name="Nordberg H.P."/>
            <person name="Cantor M.N."/>
            <person name="Hua S.X."/>
        </authorList>
    </citation>
    <scope>NUCLEOTIDE SEQUENCE [LARGE SCALE GENOMIC DNA]</scope>
    <source>
        <strain evidence="1 2">LaAM-08-1</strain>
    </source>
</reference>
<dbReference type="STRING" id="1095629.A0A0C9WS42"/>
<keyword evidence="2" id="KW-1185">Reference proteome</keyword>
<protein>
    <recommendedName>
        <fullName evidence="3">Reverse transcriptase zinc-binding domain-containing protein</fullName>
    </recommendedName>
</protein>
<name>A0A0C9WS42_9AGAR</name>
<evidence type="ECO:0008006" key="3">
    <source>
        <dbReference type="Google" id="ProtNLM"/>
    </source>
</evidence>
<accession>A0A0C9WS42</accession>
<dbReference type="Proteomes" id="UP000054477">
    <property type="component" value="Unassembled WGS sequence"/>
</dbReference>
<reference evidence="2" key="2">
    <citation type="submission" date="2015-01" db="EMBL/GenBank/DDBJ databases">
        <title>Evolutionary Origins and Diversification of the Mycorrhizal Mutualists.</title>
        <authorList>
            <consortium name="DOE Joint Genome Institute"/>
            <consortium name="Mycorrhizal Genomics Consortium"/>
            <person name="Kohler A."/>
            <person name="Kuo A."/>
            <person name="Nagy L.G."/>
            <person name="Floudas D."/>
            <person name="Copeland A."/>
            <person name="Barry K.W."/>
            <person name="Cichocki N."/>
            <person name="Veneault-Fourrey C."/>
            <person name="LaButti K."/>
            <person name="Lindquist E.A."/>
            <person name="Lipzen A."/>
            <person name="Lundell T."/>
            <person name="Morin E."/>
            <person name="Murat C."/>
            <person name="Riley R."/>
            <person name="Ohm R."/>
            <person name="Sun H."/>
            <person name="Tunlid A."/>
            <person name="Henrissat B."/>
            <person name="Grigoriev I.V."/>
            <person name="Hibbett D.S."/>
            <person name="Martin F."/>
        </authorList>
    </citation>
    <scope>NUCLEOTIDE SEQUENCE [LARGE SCALE GENOMIC DNA]</scope>
    <source>
        <strain evidence="2">LaAM-08-1</strain>
    </source>
</reference>
<evidence type="ECO:0000313" key="1">
    <source>
        <dbReference type="EMBL" id="KIJ90818.1"/>
    </source>
</evidence>
<sequence>MDDWKASPRYARFQHIDPAFPFNKFRNISNKLSRSQTSLLIQLRTGHIPLNSYLFRIKKSGTRRCDYCWGDGRLTITETVIHYLFECQAYATERYDMDRALGRHSRDLKGILTSLDRIKELLKFVGRTARFKTTLGDAIGDVSHLETEEA</sequence>
<dbReference type="OrthoDB" id="3267074at2759"/>
<dbReference type="AlphaFoldDB" id="A0A0C9WS42"/>
<proteinExistence type="predicted"/>
<dbReference type="HOGENOM" id="CLU_146165_0_0_1"/>
<gene>
    <name evidence="1" type="ORF">K443DRAFT_116040</name>
</gene>